<dbReference type="FunFam" id="2.60.34.10:FF:000014">
    <property type="entry name" value="Chaperone protein DnaK HSP70"/>
    <property type="match status" value="1"/>
</dbReference>
<dbReference type="InterPro" id="IPR012725">
    <property type="entry name" value="Chaperone_DnaK"/>
</dbReference>
<dbReference type="OrthoDB" id="2401965at2759"/>
<dbReference type="SUPFAM" id="SSF53067">
    <property type="entry name" value="Actin-like ATPase domain"/>
    <property type="match status" value="2"/>
</dbReference>
<feature type="compositionally biased region" description="Low complexity" evidence="6">
    <location>
        <begin position="668"/>
        <end position="677"/>
    </location>
</feature>
<name>A0A9P0DHX6_PHACE</name>
<dbReference type="PANTHER" id="PTHR19375">
    <property type="entry name" value="HEAT SHOCK PROTEIN 70KDA"/>
    <property type="match status" value="1"/>
</dbReference>
<reference evidence="7" key="2">
    <citation type="submission" date="2022-10" db="EMBL/GenBank/DDBJ databases">
        <authorList>
            <consortium name="ENA_rothamsted_submissions"/>
            <consortium name="culmorum"/>
            <person name="King R."/>
        </authorList>
    </citation>
    <scope>NUCLEOTIDE SEQUENCE</scope>
</reference>
<dbReference type="FunFam" id="1.20.1270.10:FF:000011">
    <property type="entry name" value="stress-70 protein, mitochondrial isoform X1"/>
    <property type="match status" value="1"/>
</dbReference>
<feature type="compositionally biased region" description="Basic and acidic residues" evidence="6">
    <location>
        <begin position="680"/>
        <end position="690"/>
    </location>
</feature>
<gene>
    <name evidence="7" type="ORF">PHAECO_LOCUS5847</name>
</gene>
<evidence type="ECO:0000256" key="6">
    <source>
        <dbReference type="SAM" id="MobiDB-lite"/>
    </source>
</evidence>
<dbReference type="InterPro" id="IPR043129">
    <property type="entry name" value="ATPase_NBD"/>
</dbReference>
<dbReference type="Gene3D" id="2.60.34.10">
    <property type="entry name" value="Substrate Binding Domain Of DNAk, Chain A, domain 1"/>
    <property type="match status" value="1"/>
</dbReference>
<dbReference type="Gene3D" id="1.20.1270.10">
    <property type="match status" value="1"/>
</dbReference>
<keyword evidence="2 4" id="KW-0547">Nucleotide-binding</keyword>
<dbReference type="Proteomes" id="UP001153737">
    <property type="component" value="Chromosome 17"/>
</dbReference>
<dbReference type="HAMAP" id="MF_00332">
    <property type="entry name" value="DnaK"/>
    <property type="match status" value="1"/>
</dbReference>
<evidence type="ECO:0000256" key="2">
    <source>
        <dbReference type="ARBA" id="ARBA00022741"/>
    </source>
</evidence>
<dbReference type="PROSITE" id="PS01036">
    <property type="entry name" value="HSP70_3"/>
    <property type="match status" value="1"/>
</dbReference>
<reference evidence="7" key="1">
    <citation type="submission" date="2022-01" db="EMBL/GenBank/DDBJ databases">
        <authorList>
            <person name="King R."/>
        </authorList>
    </citation>
    <scope>NUCLEOTIDE SEQUENCE</scope>
</reference>
<dbReference type="GO" id="GO:0140662">
    <property type="term" value="F:ATP-dependent protein folding chaperone"/>
    <property type="evidence" value="ECO:0007669"/>
    <property type="project" value="InterPro"/>
</dbReference>
<dbReference type="Gene3D" id="3.90.640.10">
    <property type="entry name" value="Actin, Chain A, domain 4"/>
    <property type="match status" value="1"/>
</dbReference>
<dbReference type="InterPro" id="IPR013126">
    <property type="entry name" value="Hsp_70_fam"/>
</dbReference>
<accession>A0A9P0DHX6</accession>
<dbReference type="EMBL" id="OU896723">
    <property type="protein sequence ID" value="CAH1155241.1"/>
    <property type="molecule type" value="Genomic_DNA"/>
</dbReference>
<protein>
    <recommendedName>
        <fullName evidence="9">Heat shock 70 kDa protein cognate 5</fullName>
    </recommendedName>
</protein>
<dbReference type="FunFam" id="3.90.640.10:FF:000003">
    <property type="entry name" value="Molecular chaperone DnaK"/>
    <property type="match status" value="1"/>
</dbReference>
<dbReference type="NCBIfam" id="NF001413">
    <property type="entry name" value="PRK00290.1"/>
    <property type="match status" value="1"/>
</dbReference>
<dbReference type="AlphaFoldDB" id="A0A9P0DHX6"/>
<evidence type="ECO:0000313" key="7">
    <source>
        <dbReference type="EMBL" id="CAH1155241.1"/>
    </source>
</evidence>
<evidence type="ECO:0000256" key="5">
    <source>
        <dbReference type="SAM" id="Coils"/>
    </source>
</evidence>
<dbReference type="SUPFAM" id="SSF100920">
    <property type="entry name" value="Heat shock protein 70kD (HSP70), peptide-binding domain"/>
    <property type="match status" value="1"/>
</dbReference>
<dbReference type="PROSITE" id="PS00297">
    <property type="entry name" value="HSP70_1"/>
    <property type="match status" value="1"/>
</dbReference>
<dbReference type="NCBIfam" id="TIGR02350">
    <property type="entry name" value="prok_dnaK"/>
    <property type="match status" value="1"/>
</dbReference>
<organism evidence="7 8">
    <name type="scientific">Phaedon cochleariae</name>
    <name type="common">Mustard beetle</name>
    <dbReference type="NCBI Taxonomy" id="80249"/>
    <lineage>
        <taxon>Eukaryota</taxon>
        <taxon>Metazoa</taxon>
        <taxon>Ecdysozoa</taxon>
        <taxon>Arthropoda</taxon>
        <taxon>Hexapoda</taxon>
        <taxon>Insecta</taxon>
        <taxon>Pterygota</taxon>
        <taxon>Neoptera</taxon>
        <taxon>Endopterygota</taxon>
        <taxon>Coleoptera</taxon>
        <taxon>Polyphaga</taxon>
        <taxon>Cucujiformia</taxon>
        <taxon>Chrysomeloidea</taxon>
        <taxon>Chrysomelidae</taxon>
        <taxon>Chrysomelinae</taxon>
        <taxon>Chrysomelini</taxon>
        <taxon>Phaedon</taxon>
    </lineage>
</organism>
<dbReference type="Gene3D" id="3.30.420.40">
    <property type="match status" value="2"/>
</dbReference>
<dbReference type="FunFam" id="3.30.30.30:FF:000003">
    <property type="entry name" value="Heat shock protein 9"/>
    <property type="match status" value="1"/>
</dbReference>
<comment type="similarity">
    <text evidence="1 4">Belongs to the heat shock protein 70 family.</text>
</comment>
<dbReference type="Gene3D" id="3.30.30.30">
    <property type="match status" value="1"/>
</dbReference>
<dbReference type="InterPro" id="IPR029048">
    <property type="entry name" value="HSP70_C_sf"/>
</dbReference>
<dbReference type="PROSITE" id="PS00329">
    <property type="entry name" value="HSP70_2"/>
    <property type="match status" value="1"/>
</dbReference>
<dbReference type="GO" id="GO:0005524">
    <property type="term" value="F:ATP binding"/>
    <property type="evidence" value="ECO:0007669"/>
    <property type="project" value="UniProtKB-KW"/>
</dbReference>
<evidence type="ECO:0000313" key="8">
    <source>
        <dbReference type="Proteomes" id="UP001153737"/>
    </source>
</evidence>
<dbReference type="CDD" id="cd11733">
    <property type="entry name" value="ASKHA_NBD_HSP70_HSPA9"/>
    <property type="match status" value="1"/>
</dbReference>
<keyword evidence="8" id="KW-1185">Reference proteome</keyword>
<evidence type="ECO:0000256" key="1">
    <source>
        <dbReference type="ARBA" id="ARBA00007381"/>
    </source>
</evidence>
<dbReference type="FunFam" id="3.30.420.40:FF:000004">
    <property type="entry name" value="Molecular chaperone DnaK"/>
    <property type="match status" value="1"/>
</dbReference>
<evidence type="ECO:0000256" key="3">
    <source>
        <dbReference type="ARBA" id="ARBA00022840"/>
    </source>
</evidence>
<dbReference type="Pfam" id="PF00012">
    <property type="entry name" value="HSP70"/>
    <property type="match status" value="1"/>
</dbReference>
<keyword evidence="5" id="KW-0175">Coiled coil</keyword>
<keyword evidence="3 4" id="KW-0067">ATP-binding</keyword>
<dbReference type="InterPro" id="IPR029047">
    <property type="entry name" value="HSP70_peptide-bd_sf"/>
</dbReference>
<feature type="coiled-coil region" evidence="5">
    <location>
        <begin position="588"/>
        <end position="634"/>
    </location>
</feature>
<sequence>MLSAARAISRNVLDCSKVRFEKVGSRNFGRLTNQWVPSYSLSPKYDSFKRNKSEGVKGAVIGIDLGTTNSCVAVMEGKQAKVIENSEGSRTTPSVVAFSKDGERLVGMPAKRQAVTNSANTFYATKRLIGRRFEDDEVKKDMKTLSYKIVRASNGDAWVQGADGKMYSPSQIGAFVLVKMKETAEAYLNTKVKNAVVTVPAYFNDSQRQATKDAGQISGLNVLRVINEPTAAALAYGMDKTEDKVIAVYDLGGGTFDISILEIQKGVFEVKSTNGDTFLGGEDFDNVLVNHLVTEFKKEQGIDITKDPMAMQRLKEAAEKAKIELSSSLQTDINLPYLTMDASGPKHMNLKLSRSKFEGLVGDLIKRTIAPCQKALKDGEVSKSDVGEILLVGGMTRMPKVQSTVQEIFGKQPSKAVNPDEAVAVGAAVQGGVLAGDVTDVLLLDVTPLSLGIETLGGVFTRLINRNTTIPTKKSQVFSTAADGQTQVEIKVHQGEREMAGDNKLLGQFSLVGIPPAPRGVPQVEVTFDIDANGIVHVSARDKGTGKEQQIVIQSSGGLSKDEIENMVKKAEQYAQEDKVKKDRVEAVNQAEGIVHDTETKMEEYKSQLPNEECDKLKEEIAKVKELLAKKDEADPEEVRKATQTLQQSSLKLFEMAYKKMAAEREGSGSSSSSSGQEGEETKEKKEEKN</sequence>
<dbReference type="InterPro" id="IPR018181">
    <property type="entry name" value="Heat_shock_70_CS"/>
</dbReference>
<evidence type="ECO:0008006" key="9">
    <source>
        <dbReference type="Google" id="ProtNLM"/>
    </source>
</evidence>
<dbReference type="PRINTS" id="PR00301">
    <property type="entry name" value="HEATSHOCK70"/>
</dbReference>
<proteinExistence type="inferred from homology"/>
<dbReference type="FunFam" id="3.30.420.40:FF:000020">
    <property type="entry name" value="Chaperone protein HscA homolog"/>
    <property type="match status" value="1"/>
</dbReference>
<feature type="region of interest" description="Disordered" evidence="6">
    <location>
        <begin position="662"/>
        <end position="690"/>
    </location>
</feature>
<evidence type="ECO:0000256" key="4">
    <source>
        <dbReference type="RuleBase" id="RU003322"/>
    </source>
</evidence>
<dbReference type="GO" id="GO:0051082">
    <property type="term" value="F:unfolded protein binding"/>
    <property type="evidence" value="ECO:0007669"/>
    <property type="project" value="InterPro"/>
</dbReference>